<evidence type="ECO:0000256" key="1">
    <source>
        <dbReference type="SAM" id="SignalP"/>
    </source>
</evidence>
<keyword evidence="3" id="KW-1185">Reference proteome</keyword>
<name>A0A1S6HUB2_9GAMM</name>
<evidence type="ECO:0000313" key="3">
    <source>
        <dbReference type="Proteomes" id="UP000189545"/>
    </source>
</evidence>
<dbReference type="AlphaFoldDB" id="A0A1S6HUB2"/>
<evidence type="ECO:0000313" key="2">
    <source>
        <dbReference type="EMBL" id="AQS39084.1"/>
    </source>
</evidence>
<reference evidence="2 3" key="1">
    <citation type="submission" date="2016-03" db="EMBL/GenBank/DDBJ databases">
        <title>Complete genome sequence of Shewanella psychrophila WP2, a deep sea bacterium isolated from west Pacific sediment.</title>
        <authorList>
            <person name="Xu G."/>
            <person name="Jian H."/>
        </authorList>
    </citation>
    <scope>NUCLEOTIDE SEQUENCE [LARGE SCALE GENOMIC DNA]</scope>
    <source>
        <strain evidence="2 3">WP2</strain>
    </source>
</reference>
<evidence type="ECO:0008006" key="4">
    <source>
        <dbReference type="Google" id="ProtNLM"/>
    </source>
</evidence>
<sequence length="158" mass="17117">MYAILIVCSFVFFSASASAGLDPITKEVNVSVIIEKESHSSELSIEGDSTSYFASYDANSQSFSNLDIGFTISSPMSTDDYVIELMESEHLCNGSPLTVETLLDDASFGVEDVSPSMSFESGLSTRHHKFTLVFPELTQIASQQECSGSLNVFARLAI</sequence>
<organism evidence="2 3">
    <name type="scientific">Shewanella psychrophila</name>
    <dbReference type="NCBI Taxonomy" id="225848"/>
    <lineage>
        <taxon>Bacteria</taxon>
        <taxon>Pseudomonadati</taxon>
        <taxon>Pseudomonadota</taxon>
        <taxon>Gammaproteobacteria</taxon>
        <taxon>Alteromonadales</taxon>
        <taxon>Shewanellaceae</taxon>
        <taxon>Shewanella</taxon>
    </lineage>
</organism>
<feature type="signal peptide" evidence="1">
    <location>
        <begin position="1"/>
        <end position="19"/>
    </location>
</feature>
<accession>A0A1S6HUB2</accession>
<feature type="chain" id="PRO_5013363288" description="CS1 type fimbrial major subunit" evidence="1">
    <location>
        <begin position="20"/>
        <end position="158"/>
    </location>
</feature>
<dbReference type="Proteomes" id="UP000189545">
    <property type="component" value="Chromosome"/>
</dbReference>
<keyword evidence="1" id="KW-0732">Signal</keyword>
<proteinExistence type="predicted"/>
<gene>
    <name evidence="2" type="ORF">Sps_03969</name>
</gene>
<dbReference type="KEGG" id="spsw:Sps_03969"/>
<dbReference type="EMBL" id="CP014782">
    <property type="protein sequence ID" value="AQS39084.1"/>
    <property type="molecule type" value="Genomic_DNA"/>
</dbReference>
<dbReference type="OrthoDB" id="9970809at2"/>
<protein>
    <recommendedName>
        <fullName evidence="4">CS1 type fimbrial major subunit</fullName>
    </recommendedName>
</protein>
<dbReference type="RefSeq" id="WP_077754046.1">
    <property type="nucleotide sequence ID" value="NZ_CP014782.1"/>
</dbReference>
<dbReference type="STRING" id="225848.Sps_03969"/>